<evidence type="ECO:0000256" key="7">
    <source>
        <dbReference type="ARBA" id="ARBA00023136"/>
    </source>
</evidence>
<dbReference type="Pfam" id="PF00528">
    <property type="entry name" value="BPD_transp_1"/>
    <property type="match status" value="1"/>
</dbReference>
<keyword evidence="12" id="KW-1185">Reference proteome</keyword>
<evidence type="ECO:0000256" key="9">
    <source>
        <dbReference type="SAM" id="MobiDB-lite"/>
    </source>
</evidence>
<dbReference type="AlphaFoldDB" id="A0A7J5C464"/>
<proteinExistence type="inferred from homology"/>
<dbReference type="OrthoDB" id="9808619at2"/>
<organism evidence="11 12">
    <name type="scientific">Pseudoclavibacter chungangensis</name>
    <dbReference type="NCBI Taxonomy" id="587635"/>
    <lineage>
        <taxon>Bacteria</taxon>
        <taxon>Bacillati</taxon>
        <taxon>Actinomycetota</taxon>
        <taxon>Actinomycetes</taxon>
        <taxon>Micrococcales</taxon>
        <taxon>Microbacteriaceae</taxon>
        <taxon>Pseudoclavibacter</taxon>
    </lineage>
</organism>
<dbReference type="PROSITE" id="PS50928">
    <property type="entry name" value="ABC_TM1"/>
    <property type="match status" value="1"/>
</dbReference>
<dbReference type="CDD" id="cd06261">
    <property type="entry name" value="TM_PBP2"/>
    <property type="match status" value="1"/>
</dbReference>
<evidence type="ECO:0000256" key="4">
    <source>
        <dbReference type="ARBA" id="ARBA00022519"/>
    </source>
</evidence>
<dbReference type="InterPro" id="IPR000515">
    <property type="entry name" value="MetI-like"/>
</dbReference>
<reference evidence="11 12" key="1">
    <citation type="submission" date="2019-09" db="EMBL/GenBank/DDBJ databases">
        <title>Phylogeny of genus Pseudoclavibacter and closely related genus.</title>
        <authorList>
            <person name="Li Y."/>
        </authorList>
    </citation>
    <scope>NUCLEOTIDE SEQUENCE [LARGE SCALE GENOMIC DNA]</scope>
    <source>
        <strain evidence="11 12">DSM 23821</strain>
    </source>
</reference>
<evidence type="ECO:0000256" key="3">
    <source>
        <dbReference type="ARBA" id="ARBA00022475"/>
    </source>
</evidence>
<feature type="transmembrane region" description="Helical" evidence="8">
    <location>
        <begin position="7"/>
        <end position="31"/>
    </location>
</feature>
<feature type="domain" description="ABC transmembrane type-1" evidence="10">
    <location>
        <begin position="66"/>
        <end position="268"/>
    </location>
</feature>
<gene>
    <name evidence="11" type="ORF">F8O01_01085</name>
</gene>
<comment type="caution">
    <text evidence="11">The sequence shown here is derived from an EMBL/GenBank/DDBJ whole genome shotgun (WGS) entry which is preliminary data.</text>
</comment>
<evidence type="ECO:0000256" key="2">
    <source>
        <dbReference type="ARBA" id="ARBA00022448"/>
    </source>
</evidence>
<keyword evidence="7 8" id="KW-0472">Membrane</keyword>
<dbReference type="PANTHER" id="PTHR43357">
    <property type="entry name" value="INNER MEMBRANE ABC TRANSPORTER PERMEASE PROTEIN YDCV"/>
    <property type="match status" value="1"/>
</dbReference>
<evidence type="ECO:0000313" key="11">
    <source>
        <dbReference type="EMBL" id="KAB1662569.1"/>
    </source>
</evidence>
<comment type="similarity">
    <text evidence="8">Belongs to the binding-protein-dependent transport system permease family.</text>
</comment>
<comment type="subcellular location">
    <subcellularLocation>
        <location evidence="1">Cell inner membrane</location>
        <topology evidence="1">Multi-pass membrane protein</topology>
    </subcellularLocation>
    <subcellularLocation>
        <location evidence="8">Cell membrane</location>
        <topology evidence="8">Multi-pass membrane protein</topology>
    </subcellularLocation>
</comment>
<dbReference type="EMBL" id="WBJZ01000001">
    <property type="protein sequence ID" value="KAB1662569.1"/>
    <property type="molecule type" value="Genomic_DNA"/>
</dbReference>
<evidence type="ECO:0000256" key="5">
    <source>
        <dbReference type="ARBA" id="ARBA00022692"/>
    </source>
</evidence>
<evidence type="ECO:0000313" key="12">
    <source>
        <dbReference type="Proteomes" id="UP000467240"/>
    </source>
</evidence>
<dbReference type="Proteomes" id="UP000467240">
    <property type="component" value="Unassembled WGS sequence"/>
</dbReference>
<name>A0A7J5C464_9MICO</name>
<protein>
    <submittedName>
        <fullName evidence="11">ABC transporter permease subunit</fullName>
    </submittedName>
</protein>
<keyword evidence="4" id="KW-0997">Cell inner membrane</keyword>
<evidence type="ECO:0000256" key="6">
    <source>
        <dbReference type="ARBA" id="ARBA00022989"/>
    </source>
</evidence>
<feature type="transmembrane region" description="Helical" evidence="8">
    <location>
        <begin position="243"/>
        <end position="267"/>
    </location>
</feature>
<keyword evidence="6 8" id="KW-1133">Transmembrane helix</keyword>
<evidence type="ECO:0000259" key="10">
    <source>
        <dbReference type="PROSITE" id="PS50928"/>
    </source>
</evidence>
<feature type="transmembrane region" description="Helical" evidence="8">
    <location>
        <begin position="70"/>
        <end position="91"/>
    </location>
</feature>
<dbReference type="GO" id="GO:0005886">
    <property type="term" value="C:plasma membrane"/>
    <property type="evidence" value="ECO:0007669"/>
    <property type="project" value="UniProtKB-SubCell"/>
</dbReference>
<feature type="transmembrane region" description="Helical" evidence="8">
    <location>
        <begin position="103"/>
        <end position="127"/>
    </location>
</feature>
<accession>A0A7J5C464</accession>
<dbReference type="Gene3D" id="1.10.3720.10">
    <property type="entry name" value="MetI-like"/>
    <property type="match status" value="1"/>
</dbReference>
<feature type="transmembrane region" description="Helical" evidence="8">
    <location>
        <begin position="133"/>
        <end position="157"/>
    </location>
</feature>
<keyword evidence="5 8" id="KW-0812">Transmembrane</keyword>
<sequence>MRPDARLGWIAALPACLFLLVFAVAPLAVLVRNSLGIGETGLTEQAGFTFDYYLSVFTTPALQRSLGNSILVSVMSVLITIAIAVPFVLELAKRERAGKRSTIADALVTMPIALPGTVIGFFAIVLIGNTGLLARVFPGVAGMAYLLPGVLLAYVYFSLPRVIGPLRGAAQALDPALTETARSLGAPRWRVFRTITWPLLLPAVIESSGTALATAFGGYGTIATLSQGIRLLPLDVVDQLSTAGYNVAAASATAVVLGLLSIVFLALGQLGSAWLRRGGSAPVSRRGASLAAGGGAALATGDPTTLTAGEAPAVTTGGRA</sequence>
<evidence type="ECO:0000256" key="1">
    <source>
        <dbReference type="ARBA" id="ARBA00004429"/>
    </source>
</evidence>
<dbReference type="GO" id="GO:0055085">
    <property type="term" value="P:transmembrane transport"/>
    <property type="evidence" value="ECO:0007669"/>
    <property type="project" value="InterPro"/>
</dbReference>
<keyword evidence="2 8" id="KW-0813">Transport</keyword>
<feature type="transmembrane region" description="Helical" evidence="8">
    <location>
        <begin position="199"/>
        <end position="223"/>
    </location>
</feature>
<dbReference type="RefSeq" id="WP_158039002.1">
    <property type="nucleotide sequence ID" value="NZ_JACCFV010000001.1"/>
</dbReference>
<keyword evidence="3" id="KW-1003">Cell membrane</keyword>
<evidence type="ECO:0000256" key="8">
    <source>
        <dbReference type="RuleBase" id="RU363032"/>
    </source>
</evidence>
<dbReference type="SUPFAM" id="SSF161098">
    <property type="entry name" value="MetI-like"/>
    <property type="match status" value="1"/>
</dbReference>
<feature type="region of interest" description="Disordered" evidence="9">
    <location>
        <begin position="301"/>
        <end position="320"/>
    </location>
</feature>
<dbReference type="PANTHER" id="PTHR43357:SF4">
    <property type="entry name" value="INNER MEMBRANE ABC TRANSPORTER PERMEASE PROTEIN YDCV"/>
    <property type="match status" value="1"/>
</dbReference>
<dbReference type="InterPro" id="IPR035906">
    <property type="entry name" value="MetI-like_sf"/>
</dbReference>